<keyword evidence="2" id="KW-1185">Reference proteome</keyword>
<organism evidence="1 2">
    <name type="scientific">Pantoea trifolii</name>
    <dbReference type="NCBI Taxonomy" id="2968030"/>
    <lineage>
        <taxon>Bacteria</taxon>
        <taxon>Pseudomonadati</taxon>
        <taxon>Pseudomonadota</taxon>
        <taxon>Gammaproteobacteria</taxon>
        <taxon>Enterobacterales</taxon>
        <taxon>Erwiniaceae</taxon>
        <taxon>Pantoea</taxon>
    </lineage>
</organism>
<name>A0ABT1VF76_9GAMM</name>
<dbReference type="Proteomes" id="UP001300015">
    <property type="component" value="Unassembled WGS sequence"/>
</dbReference>
<protein>
    <recommendedName>
        <fullName evidence="3">PGAP1-like protein</fullName>
    </recommendedName>
</protein>
<gene>
    <name evidence="1" type="ORF">NQH49_01615</name>
</gene>
<accession>A0ABT1VF76</accession>
<sequence>MDDNKNQSWHRPIWDDNGQFYYELISQPKENNHLAICLVPPEKVIPVIFIPGVMGSNLKNQQSEVWQFSASSLKKWTLASPDKRKFLLDPKTTTVDDRGAILNDSVDGKKFPSRRDRGWGSAFYKSYGEALDRLQYLLNDDEILMDNYFREAQLQTARQRFTGVRIGDEPAEQVLTEVETAHSHRFLYPLHFFGYNWLQSNADSAMLLGAYISKVLGDYHGRLAVNKVILITHSMGGLVARHYSENMNGQENILGMVHGVMPDLGSPAAYRRMKTGERGVTGMIIGDSAEKLMPVLAQSSGPLQLLPGSAYGPGWLKIEGNGPRQSLPVDDPYEEIYLNKTAWWRLCEQDLLLGNTNSEWEAFVYRIKKPVKEFIEKLDGKYHPQTWLFYGASADNKSDAFLTWKEKIPLRVKEAQRVWKDAGKHLELSPLRTHELISAGTPGDGTVPVSAIRTSSPRIHGVLATNVDHEGAYAVAPVDRSRSVYSDLSDALVFTVRSVVKIVQQVPAP</sequence>
<dbReference type="SUPFAM" id="SSF53474">
    <property type="entry name" value="alpha/beta-Hydrolases"/>
    <property type="match status" value="1"/>
</dbReference>
<dbReference type="RefSeq" id="WP_256698141.1">
    <property type="nucleotide sequence ID" value="NZ_JANIES010000001.1"/>
</dbReference>
<evidence type="ECO:0000313" key="1">
    <source>
        <dbReference type="EMBL" id="MCQ8226175.1"/>
    </source>
</evidence>
<dbReference type="InterPro" id="IPR029058">
    <property type="entry name" value="AB_hydrolase_fold"/>
</dbReference>
<dbReference type="Gene3D" id="3.40.50.1820">
    <property type="entry name" value="alpha/beta hydrolase"/>
    <property type="match status" value="1"/>
</dbReference>
<evidence type="ECO:0008006" key="3">
    <source>
        <dbReference type="Google" id="ProtNLM"/>
    </source>
</evidence>
<evidence type="ECO:0000313" key="2">
    <source>
        <dbReference type="Proteomes" id="UP001300015"/>
    </source>
</evidence>
<proteinExistence type="predicted"/>
<dbReference type="EMBL" id="JANIET010000001">
    <property type="protein sequence ID" value="MCQ8226175.1"/>
    <property type="molecule type" value="Genomic_DNA"/>
</dbReference>
<comment type="caution">
    <text evidence="1">The sequence shown here is derived from an EMBL/GenBank/DDBJ whole genome shotgun (WGS) entry which is preliminary data.</text>
</comment>
<reference evidence="1 2" key="1">
    <citation type="submission" date="2022-07" db="EMBL/GenBank/DDBJ databases">
        <title>Pantoea trifolii sp. nov. isolated from root nodules of Trifolium rubens.</title>
        <authorList>
            <person name="Kalita M."/>
            <person name="Wdowiak-Wrobel S."/>
            <person name="Marek-Kozaczuk M."/>
            <person name="Palusinska-Szysz M."/>
            <person name="Sokolowski W."/>
            <person name="Coutinho T."/>
            <person name="Hlahane L."/>
        </authorList>
    </citation>
    <scope>NUCLEOTIDE SEQUENCE [LARGE SCALE GENOMIC DNA]</scope>
    <source>
        <strain evidence="1 2">MMK2</strain>
    </source>
</reference>